<dbReference type="InterPro" id="IPR000390">
    <property type="entry name" value="Small_drug/metabolite_transptr"/>
</dbReference>
<keyword evidence="3" id="KW-1003">Cell membrane</keyword>
<protein>
    <submittedName>
        <fullName evidence="9">Multidrug efflux SMR transporter</fullName>
    </submittedName>
</protein>
<comment type="caution">
    <text evidence="9">The sequence shown here is derived from an EMBL/GenBank/DDBJ whole genome shotgun (WGS) entry which is preliminary data.</text>
</comment>
<dbReference type="PANTHER" id="PTHR30561:SF1">
    <property type="entry name" value="MULTIDRUG TRANSPORTER EMRE"/>
    <property type="match status" value="1"/>
</dbReference>
<dbReference type="FunFam" id="1.10.3730.20:FF:000001">
    <property type="entry name" value="Quaternary ammonium compound resistance transporter SugE"/>
    <property type="match status" value="1"/>
</dbReference>
<sequence>MKGYIYLLVAIAGELLGTVSLKAAEGFSKIIPSILVIGGYGVAFYFLSLTLKYLPLGMTYAMWAGLGTALTAVIGVLFWKETIHLPQIIGLIFIIAGVIMLNLFKSASA</sequence>
<name>A0A7W1WT29_9BACL</name>
<accession>A0A7W1WT29</accession>
<dbReference type="InterPro" id="IPR045324">
    <property type="entry name" value="Small_multidrug_res"/>
</dbReference>
<dbReference type="GO" id="GO:0005886">
    <property type="term" value="C:plasma membrane"/>
    <property type="evidence" value="ECO:0007669"/>
    <property type="project" value="UniProtKB-SubCell"/>
</dbReference>
<keyword evidence="5 8" id="KW-1133">Transmembrane helix</keyword>
<evidence type="ECO:0000313" key="10">
    <source>
        <dbReference type="Proteomes" id="UP000535491"/>
    </source>
</evidence>
<feature type="transmembrane region" description="Helical" evidence="8">
    <location>
        <begin position="30"/>
        <end position="48"/>
    </location>
</feature>
<keyword evidence="10" id="KW-1185">Reference proteome</keyword>
<feature type="transmembrane region" description="Helical" evidence="8">
    <location>
        <begin position="60"/>
        <end position="79"/>
    </location>
</feature>
<organism evidence="9 10">
    <name type="scientific">Paenactinomyces guangxiensis</name>
    <dbReference type="NCBI Taxonomy" id="1490290"/>
    <lineage>
        <taxon>Bacteria</taxon>
        <taxon>Bacillati</taxon>
        <taxon>Bacillota</taxon>
        <taxon>Bacilli</taxon>
        <taxon>Bacillales</taxon>
        <taxon>Thermoactinomycetaceae</taxon>
        <taxon>Paenactinomyces</taxon>
    </lineage>
</organism>
<evidence type="ECO:0000256" key="4">
    <source>
        <dbReference type="ARBA" id="ARBA00022692"/>
    </source>
</evidence>
<evidence type="ECO:0000256" key="6">
    <source>
        <dbReference type="ARBA" id="ARBA00023136"/>
    </source>
</evidence>
<dbReference type="InterPro" id="IPR037185">
    <property type="entry name" value="EmrE-like"/>
</dbReference>
<evidence type="ECO:0000256" key="2">
    <source>
        <dbReference type="ARBA" id="ARBA00022448"/>
    </source>
</evidence>
<comment type="similarity">
    <text evidence="7">Belongs to the drug/metabolite transporter (DMT) superfamily. Small multidrug resistance (SMR) (TC 2.A.7.1) family.</text>
</comment>
<keyword evidence="2" id="KW-0813">Transport</keyword>
<evidence type="ECO:0000256" key="5">
    <source>
        <dbReference type="ARBA" id="ARBA00022989"/>
    </source>
</evidence>
<evidence type="ECO:0000256" key="7">
    <source>
        <dbReference type="RuleBase" id="RU003942"/>
    </source>
</evidence>
<dbReference type="GO" id="GO:0022857">
    <property type="term" value="F:transmembrane transporter activity"/>
    <property type="evidence" value="ECO:0007669"/>
    <property type="project" value="InterPro"/>
</dbReference>
<keyword evidence="4 7" id="KW-0812">Transmembrane</keyword>
<dbReference type="AlphaFoldDB" id="A0A7W1WT29"/>
<dbReference type="Gene3D" id="1.10.3730.20">
    <property type="match status" value="1"/>
</dbReference>
<dbReference type="PANTHER" id="PTHR30561">
    <property type="entry name" value="SMR FAMILY PROTON-DEPENDENT DRUG EFFLUX TRANSPORTER SUGE"/>
    <property type="match status" value="1"/>
</dbReference>
<gene>
    <name evidence="9" type="ORF">H1191_14765</name>
</gene>
<keyword evidence="6 8" id="KW-0472">Membrane</keyword>
<dbReference type="SUPFAM" id="SSF103481">
    <property type="entry name" value="Multidrug resistance efflux transporter EmrE"/>
    <property type="match status" value="1"/>
</dbReference>
<dbReference type="Proteomes" id="UP000535491">
    <property type="component" value="Unassembled WGS sequence"/>
</dbReference>
<evidence type="ECO:0000256" key="3">
    <source>
        <dbReference type="ARBA" id="ARBA00022475"/>
    </source>
</evidence>
<comment type="subcellular location">
    <subcellularLocation>
        <location evidence="1 7">Cell membrane</location>
        <topology evidence="1 7">Multi-pass membrane protein</topology>
    </subcellularLocation>
</comment>
<evidence type="ECO:0000256" key="8">
    <source>
        <dbReference type="SAM" id="Phobius"/>
    </source>
</evidence>
<evidence type="ECO:0000313" key="9">
    <source>
        <dbReference type="EMBL" id="MBA4495563.1"/>
    </source>
</evidence>
<dbReference type="EMBL" id="JACEIQ010000016">
    <property type="protein sequence ID" value="MBA4495563.1"/>
    <property type="molecule type" value="Genomic_DNA"/>
</dbReference>
<dbReference type="Pfam" id="PF00893">
    <property type="entry name" value="Multi_Drug_Res"/>
    <property type="match status" value="1"/>
</dbReference>
<dbReference type="RefSeq" id="WP_181753137.1">
    <property type="nucleotide sequence ID" value="NZ_JACEIQ010000016.1"/>
</dbReference>
<proteinExistence type="inferred from homology"/>
<evidence type="ECO:0000256" key="1">
    <source>
        <dbReference type="ARBA" id="ARBA00004651"/>
    </source>
</evidence>
<reference evidence="9 10" key="1">
    <citation type="submission" date="2020-07" db="EMBL/GenBank/DDBJ databases">
        <authorList>
            <person name="Feng H."/>
        </authorList>
    </citation>
    <scope>NUCLEOTIDE SEQUENCE [LARGE SCALE GENOMIC DNA]</scope>
    <source>
        <strain evidence="10">s-10</strain>
    </source>
</reference>
<feature type="transmembrane region" description="Helical" evidence="8">
    <location>
        <begin position="85"/>
        <end position="104"/>
    </location>
</feature>